<evidence type="ECO:0000256" key="6">
    <source>
        <dbReference type="ARBA" id="ARBA00022825"/>
    </source>
</evidence>
<dbReference type="Proteomes" id="UP000612585">
    <property type="component" value="Unassembled WGS sequence"/>
</dbReference>
<dbReference type="InterPro" id="IPR023827">
    <property type="entry name" value="Peptidase_S8_Asp-AS"/>
</dbReference>
<dbReference type="InterPro" id="IPR041469">
    <property type="entry name" value="Subtilisin-like_FN3"/>
</dbReference>
<evidence type="ECO:0000256" key="10">
    <source>
        <dbReference type="SAM" id="SignalP"/>
    </source>
</evidence>
<evidence type="ECO:0000259" key="14">
    <source>
        <dbReference type="Pfam" id="PF17766"/>
    </source>
</evidence>
<dbReference type="Gene3D" id="3.40.50.200">
    <property type="entry name" value="Peptidase S8/S53 domain"/>
    <property type="match status" value="1"/>
</dbReference>
<dbReference type="Pfam" id="PF00082">
    <property type="entry name" value="Peptidase_S8"/>
    <property type="match status" value="1"/>
</dbReference>
<dbReference type="PROSITE" id="PS00138">
    <property type="entry name" value="SUBTILASE_SER"/>
    <property type="match status" value="1"/>
</dbReference>
<accession>A0A8J4DXF5</accession>
<evidence type="ECO:0000313" key="16">
    <source>
        <dbReference type="Proteomes" id="UP000612585"/>
    </source>
</evidence>
<feature type="active site" description="Charge relay system" evidence="7 8">
    <location>
        <position position="587"/>
    </location>
</feature>
<dbReference type="PROSITE" id="PS00136">
    <property type="entry name" value="SUBTILASE_ASP"/>
    <property type="match status" value="1"/>
</dbReference>
<comment type="similarity">
    <text evidence="1 8 9">Belongs to the peptidase S8 family.</text>
</comment>
<protein>
    <recommendedName>
        <fullName evidence="17">PA domain-containing protein</fullName>
    </recommendedName>
</protein>
<evidence type="ECO:0000256" key="4">
    <source>
        <dbReference type="ARBA" id="ARBA00022729"/>
    </source>
</evidence>
<dbReference type="InterPro" id="IPR006311">
    <property type="entry name" value="TAT_signal"/>
</dbReference>
<feature type="chain" id="PRO_5039490107" description="PA domain-containing protein" evidence="10">
    <location>
        <begin position="34"/>
        <end position="997"/>
    </location>
</feature>
<evidence type="ECO:0000256" key="1">
    <source>
        <dbReference type="ARBA" id="ARBA00011073"/>
    </source>
</evidence>
<feature type="domain" description="PA" evidence="12">
    <location>
        <begin position="442"/>
        <end position="510"/>
    </location>
</feature>
<dbReference type="SUPFAM" id="SSF52025">
    <property type="entry name" value="PA domain"/>
    <property type="match status" value="1"/>
</dbReference>
<evidence type="ECO:0000313" key="15">
    <source>
        <dbReference type="EMBL" id="GIJ53278.1"/>
    </source>
</evidence>
<name>A0A8J4DXF5_9ACTN</name>
<dbReference type="InterPro" id="IPR010259">
    <property type="entry name" value="S8pro/Inhibitor_I9"/>
</dbReference>
<dbReference type="PROSITE" id="PS51892">
    <property type="entry name" value="SUBTILASE"/>
    <property type="match status" value="1"/>
</dbReference>
<feature type="domain" description="Peptidase S8/S53" evidence="11">
    <location>
        <begin position="178"/>
        <end position="632"/>
    </location>
</feature>
<dbReference type="Pfam" id="PF05922">
    <property type="entry name" value="Inhibitor_I9"/>
    <property type="match status" value="1"/>
</dbReference>
<feature type="active site" description="Charge relay system" evidence="7 8">
    <location>
        <position position="185"/>
    </location>
</feature>
<feature type="signal peptide" evidence="10">
    <location>
        <begin position="1"/>
        <end position="33"/>
    </location>
</feature>
<evidence type="ECO:0000256" key="3">
    <source>
        <dbReference type="ARBA" id="ARBA00022670"/>
    </source>
</evidence>
<evidence type="ECO:0000256" key="5">
    <source>
        <dbReference type="ARBA" id="ARBA00022801"/>
    </source>
</evidence>
<dbReference type="CDD" id="cd02120">
    <property type="entry name" value="PA_subtilisin_like"/>
    <property type="match status" value="1"/>
</dbReference>
<dbReference type="PROSITE" id="PS51318">
    <property type="entry name" value="TAT"/>
    <property type="match status" value="1"/>
</dbReference>
<feature type="domain" description="Subtilisin-like protease fibronectin type-III" evidence="14">
    <location>
        <begin position="691"/>
        <end position="786"/>
    </location>
</feature>
<evidence type="ECO:0000259" key="12">
    <source>
        <dbReference type="Pfam" id="PF02225"/>
    </source>
</evidence>
<dbReference type="Gene3D" id="2.60.40.2310">
    <property type="match status" value="1"/>
</dbReference>
<organism evidence="15 16">
    <name type="scientific">Virgisporangium aurantiacum</name>
    <dbReference type="NCBI Taxonomy" id="175570"/>
    <lineage>
        <taxon>Bacteria</taxon>
        <taxon>Bacillati</taxon>
        <taxon>Actinomycetota</taxon>
        <taxon>Actinomycetes</taxon>
        <taxon>Micromonosporales</taxon>
        <taxon>Micromonosporaceae</taxon>
        <taxon>Virgisporangium</taxon>
    </lineage>
</organism>
<dbReference type="RefSeq" id="WP_239151283.1">
    <property type="nucleotide sequence ID" value="NZ_BOPG01000006.1"/>
</dbReference>
<feature type="active site" description="Charge relay system" evidence="7 8">
    <location>
        <position position="261"/>
    </location>
</feature>
<keyword evidence="16" id="KW-1185">Reference proteome</keyword>
<evidence type="ECO:0000256" key="7">
    <source>
        <dbReference type="PIRSR" id="PIRSR615500-1"/>
    </source>
</evidence>
<dbReference type="Gene3D" id="3.30.70.80">
    <property type="entry name" value="Peptidase S8 propeptide/proteinase inhibitor I9"/>
    <property type="match status" value="1"/>
</dbReference>
<dbReference type="InterPro" id="IPR003137">
    <property type="entry name" value="PA_domain"/>
</dbReference>
<dbReference type="InterPro" id="IPR000209">
    <property type="entry name" value="Peptidase_S8/S53_dom"/>
</dbReference>
<reference evidence="15" key="1">
    <citation type="submission" date="2021-01" db="EMBL/GenBank/DDBJ databases">
        <title>Whole genome shotgun sequence of Virgisporangium aurantiacum NBRC 16421.</title>
        <authorList>
            <person name="Komaki H."/>
            <person name="Tamura T."/>
        </authorList>
    </citation>
    <scope>NUCLEOTIDE SEQUENCE</scope>
    <source>
        <strain evidence="15">NBRC 16421</strain>
    </source>
</reference>
<dbReference type="Pfam" id="PF02225">
    <property type="entry name" value="PA"/>
    <property type="match status" value="1"/>
</dbReference>
<dbReference type="AlphaFoldDB" id="A0A8J4DXF5"/>
<dbReference type="Gene3D" id="3.50.30.30">
    <property type="match status" value="1"/>
</dbReference>
<dbReference type="InterPro" id="IPR036852">
    <property type="entry name" value="Peptidase_S8/S53_dom_sf"/>
</dbReference>
<dbReference type="GO" id="GO:0004252">
    <property type="term" value="F:serine-type endopeptidase activity"/>
    <property type="evidence" value="ECO:0007669"/>
    <property type="project" value="UniProtKB-UniRule"/>
</dbReference>
<evidence type="ECO:0000256" key="2">
    <source>
        <dbReference type="ARBA" id="ARBA00022525"/>
    </source>
</evidence>
<dbReference type="InterPro" id="IPR037045">
    <property type="entry name" value="S8pro/Inhibitor_I9_sf"/>
</dbReference>
<evidence type="ECO:0000256" key="8">
    <source>
        <dbReference type="PROSITE-ProRule" id="PRU01240"/>
    </source>
</evidence>
<dbReference type="InterPro" id="IPR015500">
    <property type="entry name" value="Peptidase_S8_subtilisin-rel"/>
</dbReference>
<evidence type="ECO:0000256" key="9">
    <source>
        <dbReference type="RuleBase" id="RU003355"/>
    </source>
</evidence>
<dbReference type="PRINTS" id="PR00723">
    <property type="entry name" value="SUBTILISIN"/>
</dbReference>
<keyword evidence="6 8" id="KW-0720">Serine protease</keyword>
<sequence length="997" mass="102086">MSLSRRAGLRRPAALAIATTAITVLALSPPAQVAAAPAAPTAGTYLIQLAGAPLAAYTGGVSGIAATKAAPGAKIDRTSWNYQAYREYLKGRRAEVLDRAKIAKSKQVAEYDTVLNGVAAKLTADEVTRLSRTPGVVKLWKNELFKMTTVSTPKFLGLEGSGGVWNQQFGDPSKAGLGTVIGVVDSGIWPENPSFAALPEPRPDADVIASKFSGPCQTGESKAGFPDFACNNKVIGARYYDFGAPKYTDEDFKSPRDSDGHGSHTASTAAGNYGVPATINGIAVGNVSGMAPAARIAAYKVCYSNGCGGLEIAAAIDDAVADGVDVINFSISGSTNSLTDLTETAFFHAAAAGVFVAASAGNNGPGPETVAHNGPWNMTVAASTHDRFSQKSVTLGNGATYTGAGNGGAFGPAPLIDAVNAGLPGADPTRLAQCFPANENGGVAVLDPAKVAGKIVLCRRGGSSRVGKSLAVKEAGGVGMVQYNNTNAESINADYHFVPTVHINNTGGLAVKAYIASTANPTASFAAAVPQTVRAPQMASFSSRGPAIAGTGDLLKPDVTAPGVDIIAAVSPVGHAGNLHDSLQGTSMSSPHVAGIALLLRSKNPTWSPMAVKSAIMTSATTKDNTGQQIPATPLDFGNGHVRPAGAFDPGLVYESNPLDWFQYTCGVGQHQDLGDGSDVCDLVGQIDPSDLNYASIAVGDLAGKQTVTRTVTNTTNQASVYVPKVEAPAGFTVKVTPAVLTVLPRKSASYTVEITRTTAALGSWAFGSLTLADLRGHSVRSAIAVRATQVSAVAEVTTSGPSGSVEVPVRANYNGTLGARPVGLVPSTVHTKHVEGTDSGFDPADPQEVPGVAKFTVTVPAGVTGRFATFQSDYAPNTDLDMHVYKDGEPYSISGGSNSDEAVTVTEPGTYDIYLLVFSLPGGVDAVDIKFHSFLLGSTASGNLTVSPASQAVTVGGNKSVTATWSGLTPGSKYLGGIEWTNGGAVLDRTLIQVQA</sequence>
<evidence type="ECO:0000259" key="13">
    <source>
        <dbReference type="Pfam" id="PF05922"/>
    </source>
</evidence>
<gene>
    <name evidence="15" type="ORF">Vau01_007940</name>
</gene>
<evidence type="ECO:0008006" key="17">
    <source>
        <dbReference type="Google" id="ProtNLM"/>
    </source>
</evidence>
<keyword evidence="4 10" id="KW-0732">Signal</keyword>
<comment type="caution">
    <text evidence="15">The sequence shown here is derived from an EMBL/GenBank/DDBJ whole genome shotgun (WGS) entry which is preliminary data.</text>
</comment>
<dbReference type="InterPro" id="IPR045051">
    <property type="entry name" value="SBT"/>
</dbReference>
<dbReference type="EMBL" id="BOPG01000006">
    <property type="protein sequence ID" value="GIJ53278.1"/>
    <property type="molecule type" value="Genomic_DNA"/>
</dbReference>
<keyword evidence="5 8" id="KW-0378">Hydrolase</keyword>
<dbReference type="PANTHER" id="PTHR10795">
    <property type="entry name" value="PROPROTEIN CONVERTASE SUBTILISIN/KEXIN"/>
    <property type="match status" value="1"/>
</dbReference>
<evidence type="ECO:0000259" key="11">
    <source>
        <dbReference type="Pfam" id="PF00082"/>
    </source>
</evidence>
<feature type="domain" description="Inhibitor I9" evidence="13">
    <location>
        <begin position="87"/>
        <end position="144"/>
    </location>
</feature>
<keyword evidence="3 8" id="KW-0645">Protease</keyword>
<dbReference type="GO" id="GO:0006508">
    <property type="term" value="P:proteolysis"/>
    <property type="evidence" value="ECO:0007669"/>
    <property type="project" value="UniProtKB-KW"/>
</dbReference>
<proteinExistence type="inferred from homology"/>
<dbReference type="InterPro" id="IPR046450">
    <property type="entry name" value="PA_dom_sf"/>
</dbReference>
<dbReference type="SUPFAM" id="SSF52743">
    <property type="entry name" value="Subtilisin-like"/>
    <property type="match status" value="1"/>
</dbReference>
<dbReference type="Pfam" id="PF17766">
    <property type="entry name" value="fn3_6"/>
    <property type="match status" value="1"/>
</dbReference>
<keyword evidence="2" id="KW-0964">Secreted</keyword>
<dbReference type="InterPro" id="IPR023828">
    <property type="entry name" value="Peptidase_S8_Ser-AS"/>
</dbReference>